<evidence type="ECO:0000313" key="1">
    <source>
        <dbReference type="EnsemblPlants" id="Kaladp0024s0208.1.v1.1"/>
    </source>
</evidence>
<dbReference type="AlphaFoldDB" id="A0A7N0ZS24"/>
<sequence>MDFHIRCLRSFSDSKAGSIDGLVALETVQSSELLDKG</sequence>
<dbReference type="EnsemblPlants" id="Kaladp0024s0208.1.v1.1">
    <property type="protein sequence ID" value="Kaladp0024s0208.1.v1.1"/>
    <property type="gene ID" value="Kaladp0024s0208.v1.1"/>
</dbReference>
<proteinExistence type="predicted"/>
<reference evidence="1" key="1">
    <citation type="submission" date="2021-01" db="UniProtKB">
        <authorList>
            <consortium name="EnsemblPlants"/>
        </authorList>
    </citation>
    <scope>IDENTIFICATION</scope>
</reference>
<keyword evidence="2" id="KW-1185">Reference proteome</keyword>
<dbReference type="Gramene" id="Kaladp0024s0208.1.v1.1">
    <property type="protein sequence ID" value="Kaladp0024s0208.1.v1.1"/>
    <property type="gene ID" value="Kaladp0024s0208.v1.1"/>
</dbReference>
<name>A0A7N0ZS24_KALFE</name>
<protein>
    <submittedName>
        <fullName evidence="1">Uncharacterized protein</fullName>
    </submittedName>
</protein>
<evidence type="ECO:0000313" key="2">
    <source>
        <dbReference type="Proteomes" id="UP000594263"/>
    </source>
</evidence>
<accession>A0A7N0ZS24</accession>
<dbReference type="Proteomes" id="UP000594263">
    <property type="component" value="Unplaced"/>
</dbReference>
<organism evidence="1 2">
    <name type="scientific">Kalanchoe fedtschenkoi</name>
    <name type="common">Lavender scallops</name>
    <name type="synonym">South American air plant</name>
    <dbReference type="NCBI Taxonomy" id="63787"/>
    <lineage>
        <taxon>Eukaryota</taxon>
        <taxon>Viridiplantae</taxon>
        <taxon>Streptophyta</taxon>
        <taxon>Embryophyta</taxon>
        <taxon>Tracheophyta</taxon>
        <taxon>Spermatophyta</taxon>
        <taxon>Magnoliopsida</taxon>
        <taxon>eudicotyledons</taxon>
        <taxon>Gunneridae</taxon>
        <taxon>Pentapetalae</taxon>
        <taxon>Saxifragales</taxon>
        <taxon>Crassulaceae</taxon>
        <taxon>Kalanchoe</taxon>
    </lineage>
</organism>